<dbReference type="GO" id="GO:0030163">
    <property type="term" value="P:protein catabolic process"/>
    <property type="evidence" value="ECO:0007669"/>
    <property type="project" value="InterPro"/>
</dbReference>
<dbReference type="Pfam" id="PF02617">
    <property type="entry name" value="ClpS"/>
    <property type="match status" value="1"/>
</dbReference>
<feature type="domain" description="Adaptor protein ClpS core" evidence="2">
    <location>
        <begin position="16"/>
        <end position="94"/>
    </location>
</feature>
<dbReference type="GO" id="GO:0008233">
    <property type="term" value="F:peptidase activity"/>
    <property type="evidence" value="ECO:0007669"/>
    <property type="project" value="UniProtKB-KW"/>
</dbReference>
<evidence type="ECO:0000313" key="4">
    <source>
        <dbReference type="Proteomes" id="UP000076603"/>
    </source>
</evidence>
<evidence type="ECO:0000313" key="3">
    <source>
        <dbReference type="EMBL" id="KZL88798.1"/>
    </source>
</evidence>
<evidence type="ECO:0000259" key="2">
    <source>
        <dbReference type="Pfam" id="PF02617"/>
    </source>
</evidence>
<keyword evidence="3" id="KW-0378">Hydrolase</keyword>
<dbReference type="AlphaFoldDB" id="A0A161WQ88"/>
<dbReference type="InterPro" id="IPR014719">
    <property type="entry name" value="Ribosomal_bL12_C/ClpS-like"/>
</dbReference>
<proteinExistence type="inferred from homology"/>
<comment type="caution">
    <text evidence="3">The sequence shown here is derived from an EMBL/GenBank/DDBJ whole genome shotgun (WGS) entry which is preliminary data.</text>
</comment>
<dbReference type="GO" id="GO:0006508">
    <property type="term" value="P:proteolysis"/>
    <property type="evidence" value="ECO:0007669"/>
    <property type="project" value="UniProtKB-UniRule"/>
</dbReference>
<dbReference type="STRING" id="1121326.CLMAG_58910"/>
<dbReference type="RefSeq" id="WP_066630561.1">
    <property type="nucleotide sequence ID" value="NZ_FQXL01000035.1"/>
</dbReference>
<protein>
    <recommendedName>
        <fullName evidence="1">ATP-dependent Clp protease adapter protein ClpS</fullName>
    </recommendedName>
</protein>
<keyword evidence="3" id="KW-0645">Protease</keyword>
<reference evidence="3 4" key="1">
    <citation type="submission" date="2016-04" db="EMBL/GenBank/DDBJ databases">
        <title>Genome sequence of Clostridium magnum DSM 2767.</title>
        <authorList>
            <person name="Poehlein A."/>
            <person name="Uhlig R."/>
            <person name="Fischer R."/>
            <person name="Bahl H."/>
            <person name="Daniel R."/>
        </authorList>
    </citation>
    <scope>NUCLEOTIDE SEQUENCE [LARGE SCALE GENOMIC DNA]</scope>
    <source>
        <strain evidence="3 4">DSM 2767</strain>
    </source>
</reference>
<comment type="subunit">
    <text evidence="1">Binds to the N-terminal domain of the chaperone ClpA.</text>
</comment>
<dbReference type="PANTHER" id="PTHR33473:SF19">
    <property type="entry name" value="ATP-DEPENDENT CLP PROTEASE ADAPTER PROTEIN CLPS"/>
    <property type="match status" value="1"/>
</dbReference>
<dbReference type="HAMAP" id="MF_00302">
    <property type="entry name" value="ClpS"/>
    <property type="match status" value="1"/>
</dbReference>
<dbReference type="InterPro" id="IPR022935">
    <property type="entry name" value="ClpS"/>
</dbReference>
<name>A0A161WQ88_9CLOT</name>
<comment type="function">
    <text evidence="1">Involved in the modulation of the specificity of the ClpAP-mediated ATP-dependent protein degradation.</text>
</comment>
<dbReference type="Gene3D" id="3.30.1390.10">
    <property type="match status" value="1"/>
</dbReference>
<dbReference type="SUPFAM" id="SSF54736">
    <property type="entry name" value="ClpS-like"/>
    <property type="match status" value="1"/>
</dbReference>
<comment type="similarity">
    <text evidence="1">Belongs to the ClpS family.</text>
</comment>
<dbReference type="OrthoDB" id="9796121at2"/>
<dbReference type="Proteomes" id="UP000076603">
    <property type="component" value="Unassembled WGS sequence"/>
</dbReference>
<sequence>MSQKTFIKEETKLKVKKPSMYKVLIHNDDYTTMEFVVEVLIKIFKRQVVEATKIMYDVHKKGIGVAGIYCYDIAATKIMQAMKMAEGSGFPLKFSMEEE</sequence>
<keyword evidence="4" id="KW-1185">Reference proteome</keyword>
<dbReference type="FunFam" id="3.30.1390.10:FF:000002">
    <property type="entry name" value="ATP-dependent Clp protease adapter protein ClpS"/>
    <property type="match status" value="1"/>
</dbReference>
<evidence type="ECO:0000256" key="1">
    <source>
        <dbReference type="HAMAP-Rule" id="MF_00302"/>
    </source>
</evidence>
<organism evidence="3 4">
    <name type="scientific">Clostridium magnum DSM 2767</name>
    <dbReference type="NCBI Taxonomy" id="1121326"/>
    <lineage>
        <taxon>Bacteria</taxon>
        <taxon>Bacillati</taxon>
        <taxon>Bacillota</taxon>
        <taxon>Clostridia</taxon>
        <taxon>Eubacteriales</taxon>
        <taxon>Clostridiaceae</taxon>
        <taxon>Clostridium</taxon>
    </lineage>
</organism>
<accession>A0A161WQ88</accession>
<dbReference type="PANTHER" id="PTHR33473">
    <property type="entry name" value="ATP-DEPENDENT CLP PROTEASE ADAPTER PROTEIN CLPS1, CHLOROPLASTIC"/>
    <property type="match status" value="1"/>
</dbReference>
<gene>
    <name evidence="1 3" type="primary">clpS</name>
    <name evidence="3" type="ORF">CLMAG_58910</name>
</gene>
<dbReference type="EMBL" id="LWAE01000014">
    <property type="protein sequence ID" value="KZL88798.1"/>
    <property type="molecule type" value="Genomic_DNA"/>
</dbReference>
<dbReference type="PATRIC" id="fig|1121326.3.peg.5957"/>
<dbReference type="InterPro" id="IPR003769">
    <property type="entry name" value="ClpS_core"/>
</dbReference>